<dbReference type="Pfam" id="PF09130">
    <property type="entry name" value="DUF1932"/>
    <property type="match status" value="1"/>
</dbReference>
<dbReference type="OrthoDB" id="9786703at2"/>
<dbReference type="Gene3D" id="3.40.50.720">
    <property type="entry name" value="NAD(P)-binding Rossmann-like Domain"/>
    <property type="match status" value="1"/>
</dbReference>
<dbReference type="STRING" id="119000.SAMN05661010_03771"/>
<dbReference type="InterPro" id="IPR036291">
    <property type="entry name" value="NAD(P)-bd_dom_sf"/>
</dbReference>
<feature type="domain" description="Phosphogluconate dehydrogenase NAD-binding putative C-terminal" evidence="4">
    <location>
        <begin position="193"/>
        <end position="262"/>
    </location>
</feature>
<dbReference type="PANTHER" id="PTHR43060:SF15">
    <property type="entry name" value="3-HYDROXYISOBUTYRATE DEHYDROGENASE-LIKE 1, MITOCHONDRIAL-RELATED"/>
    <property type="match status" value="1"/>
</dbReference>
<dbReference type="InterPro" id="IPR015814">
    <property type="entry name" value="Pgluconate_DH_NAD-bd_C"/>
</dbReference>
<evidence type="ECO:0000256" key="2">
    <source>
        <dbReference type="PIRSR" id="PIRSR000103-1"/>
    </source>
</evidence>
<evidence type="ECO:0000313" key="6">
    <source>
        <dbReference type="Proteomes" id="UP000198654"/>
    </source>
</evidence>
<keyword evidence="1" id="KW-0560">Oxidoreductase</keyword>
<dbReference type="Proteomes" id="UP000198654">
    <property type="component" value="Unassembled WGS sequence"/>
</dbReference>
<dbReference type="InterPro" id="IPR008927">
    <property type="entry name" value="6-PGluconate_DH-like_C_sf"/>
</dbReference>
<organism evidence="5 6">
    <name type="scientific">Modicisalibacter muralis</name>
    <dbReference type="NCBI Taxonomy" id="119000"/>
    <lineage>
        <taxon>Bacteria</taxon>
        <taxon>Pseudomonadati</taxon>
        <taxon>Pseudomonadota</taxon>
        <taxon>Gammaproteobacteria</taxon>
        <taxon>Oceanospirillales</taxon>
        <taxon>Halomonadaceae</taxon>
        <taxon>Modicisalibacter</taxon>
    </lineage>
</organism>
<dbReference type="InterPro" id="IPR006115">
    <property type="entry name" value="6PGDH_NADP-bd"/>
</dbReference>
<sequence length="300" mass="32314">MHIALIGCGEVGRCLAAALGSVDKVELTICEKNETPATKAFIQSQHATSRVSLGDWLMECDAVFSCVVGTCAQEVAEEAAGRMRSGAAYLDITTAPPRAMQNASRSFAEKGIGFVDAAIMGAIASNGIATPLLIVGDTSMPTVCETLRLLEYVGAPVHVLEDGRAGDAATLKLLRSVFTKGMEALAVECLVCAEHFGVRDRLYDILGDIDRAPLKDFLNMLVTTHLLHAERRWHEVDNAIAQLEAAELPPRVMLGVREVFERTAQAEWKKHNDDALSVSVEDALVALKAITQRDGQHHPA</sequence>
<gene>
    <name evidence="5" type="ORF">SAMN05661010_03771</name>
</gene>
<dbReference type="GO" id="GO:0016491">
    <property type="term" value="F:oxidoreductase activity"/>
    <property type="evidence" value="ECO:0007669"/>
    <property type="project" value="UniProtKB-KW"/>
</dbReference>
<reference evidence="5 6" key="1">
    <citation type="submission" date="2016-10" db="EMBL/GenBank/DDBJ databases">
        <authorList>
            <person name="de Groot N.N."/>
        </authorList>
    </citation>
    <scope>NUCLEOTIDE SEQUENCE [LARGE SCALE GENOMIC DNA]</scope>
    <source>
        <strain evidence="5 6">DSM 14789</strain>
    </source>
</reference>
<name>A0A1G9RS41_9GAMM</name>
<dbReference type="AlphaFoldDB" id="A0A1G9RS41"/>
<dbReference type="Gene3D" id="1.10.1040.10">
    <property type="entry name" value="N-(1-d-carboxylethyl)-l-norvaline Dehydrogenase, domain 2"/>
    <property type="match status" value="1"/>
</dbReference>
<dbReference type="Pfam" id="PF03446">
    <property type="entry name" value="NAD_binding_2"/>
    <property type="match status" value="1"/>
</dbReference>
<feature type="active site" evidence="2">
    <location>
        <position position="172"/>
    </location>
</feature>
<dbReference type="RefSeq" id="WP_089730822.1">
    <property type="nucleotide sequence ID" value="NZ_FNGI01000016.1"/>
</dbReference>
<dbReference type="EMBL" id="FNGI01000016">
    <property type="protein sequence ID" value="SDM25777.1"/>
    <property type="molecule type" value="Genomic_DNA"/>
</dbReference>
<proteinExistence type="predicted"/>
<evidence type="ECO:0000313" key="5">
    <source>
        <dbReference type="EMBL" id="SDM25777.1"/>
    </source>
</evidence>
<evidence type="ECO:0000256" key="1">
    <source>
        <dbReference type="ARBA" id="ARBA00023002"/>
    </source>
</evidence>
<dbReference type="SUPFAM" id="SSF48179">
    <property type="entry name" value="6-phosphogluconate dehydrogenase C-terminal domain-like"/>
    <property type="match status" value="1"/>
</dbReference>
<dbReference type="GO" id="GO:0050661">
    <property type="term" value="F:NADP binding"/>
    <property type="evidence" value="ECO:0007669"/>
    <property type="project" value="InterPro"/>
</dbReference>
<protein>
    <submittedName>
        <fullName evidence="5">3-hydroxyisobutyrate dehydrogenase</fullName>
    </submittedName>
</protein>
<evidence type="ECO:0000259" key="4">
    <source>
        <dbReference type="Pfam" id="PF09130"/>
    </source>
</evidence>
<keyword evidence="6" id="KW-1185">Reference proteome</keyword>
<evidence type="ECO:0000259" key="3">
    <source>
        <dbReference type="Pfam" id="PF03446"/>
    </source>
</evidence>
<dbReference type="SUPFAM" id="SSF51735">
    <property type="entry name" value="NAD(P)-binding Rossmann-fold domains"/>
    <property type="match status" value="1"/>
</dbReference>
<dbReference type="PANTHER" id="PTHR43060">
    <property type="entry name" value="3-HYDROXYISOBUTYRATE DEHYDROGENASE-LIKE 1, MITOCHONDRIAL-RELATED"/>
    <property type="match status" value="1"/>
</dbReference>
<accession>A0A1G9RS41</accession>
<dbReference type="InterPro" id="IPR013328">
    <property type="entry name" value="6PGD_dom2"/>
</dbReference>
<feature type="domain" description="6-phosphogluconate dehydrogenase NADP-binding" evidence="3">
    <location>
        <begin position="3"/>
        <end position="130"/>
    </location>
</feature>